<name>A0A495VBK8_9GAMM</name>
<dbReference type="AlphaFoldDB" id="A0A495VBK8"/>
<dbReference type="Proteomes" id="UP000274556">
    <property type="component" value="Unassembled WGS sequence"/>
</dbReference>
<comment type="caution">
    <text evidence="1">The sequence shown here is derived from an EMBL/GenBank/DDBJ whole genome shotgun (WGS) entry which is preliminary data.</text>
</comment>
<dbReference type="RefSeq" id="WP_120797963.1">
    <property type="nucleotide sequence ID" value="NZ_RBXL01000001.1"/>
</dbReference>
<evidence type="ECO:0000313" key="2">
    <source>
        <dbReference type="Proteomes" id="UP000274556"/>
    </source>
</evidence>
<evidence type="ECO:0000313" key="1">
    <source>
        <dbReference type="EMBL" id="RKT45757.1"/>
    </source>
</evidence>
<gene>
    <name evidence="1" type="ORF">BDD21_3230</name>
</gene>
<keyword evidence="2" id="KW-1185">Reference proteome</keyword>
<sequence>MHTKEVIDRIFKEPGMQYEQLIEVAARSQSMTDPQAPADPRERDPDLVNAEIALQRAALRAREKAWRHGVPVVYSEDGVIKYEYPQPDAADQNRQTSQSYTP</sequence>
<reference evidence="1 2" key="1">
    <citation type="submission" date="2018-10" db="EMBL/GenBank/DDBJ databases">
        <title>Genomic Encyclopedia of Archaeal and Bacterial Type Strains, Phase II (KMG-II): from individual species to whole genera.</title>
        <authorList>
            <person name="Goeker M."/>
        </authorList>
    </citation>
    <scope>NUCLEOTIDE SEQUENCE [LARGE SCALE GENOMIC DNA]</scope>
    <source>
        <strain evidence="1 2">DSM 235</strain>
    </source>
</reference>
<proteinExistence type="predicted"/>
<dbReference type="EMBL" id="RBXL01000001">
    <property type="protein sequence ID" value="RKT45757.1"/>
    <property type="molecule type" value="Genomic_DNA"/>
</dbReference>
<accession>A0A495VBK8</accession>
<protein>
    <submittedName>
        <fullName evidence="1">Uncharacterized protein</fullName>
    </submittedName>
</protein>
<organism evidence="1 2">
    <name type="scientific">Thiocapsa rosea</name>
    <dbReference type="NCBI Taxonomy" id="69360"/>
    <lineage>
        <taxon>Bacteria</taxon>
        <taxon>Pseudomonadati</taxon>
        <taxon>Pseudomonadota</taxon>
        <taxon>Gammaproteobacteria</taxon>
        <taxon>Chromatiales</taxon>
        <taxon>Chromatiaceae</taxon>
        <taxon>Thiocapsa</taxon>
    </lineage>
</organism>